<evidence type="ECO:0000256" key="5">
    <source>
        <dbReference type="RuleBase" id="RU004004"/>
    </source>
</evidence>
<comment type="caution">
    <text evidence="9">The sequence shown here is derived from an EMBL/GenBank/DDBJ whole genome shotgun (WGS) entry which is preliminary data.</text>
</comment>
<keyword evidence="3" id="KW-0472">Membrane</keyword>
<evidence type="ECO:0000256" key="6">
    <source>
        <dbReference type="SAM" id="SignalP"/>
    </source>
</evidence>
<protein>
    <submittedName>
        <fullName evidence="9">Secretin N-terminal domain-containing protein</fullName>
    </submittedName>
</protein>
<keyword evidence="10" id="KW-1185">Reference proteome</keyword>
<dbReference type="EMBL" id="JASCXX010000002">
    <property type="protein sequence ID" value="MDI6447780.1"/>
    <property type="molecule type" value="Genomic_DNA"/>
</dbReference>
<dbReference type="InterPro" id="IPR038591">
    <property type="entry name" value="NolW-like_sf"/>
</dbReference>
<dbReference type="GO" id="GO:0015627">
    <property type="term" value="C:type II protein secretion system complex"/>
    <property type="evidence" value="ECO:0007669"/>
    <property type="project" value="TreeGrafter"/>
</dbReference>
<evidence type="ECO:0000259" key="8">
    <source>
        <dbReference type="Pfam" id="PF03958"/>
    </source>
</evidence>
<feature type="domain" description="Type II/III secretion system secretin-like" evidence="7">
    <location>
        <begin position="305"/>
        <end position="464"/>
    </location>
</feature>
<comment type="subcellular location">
    <subcellularLocation>
        <location evidence="5">Cell outer membrane</location>
    </subcellularLocation>
    <subcellularLocation>
        <location evidence="1">Membrane</location>
    </subcellularLocation>
</comment>
<evidence type="ECO:0000313" key="9">
    <source>
        <dbReference type="EMBL" id="MDI6447780.1"/>
    </source>
</evidence>
<name>A0AAW6TQD9_9BACT</name>
<proteinExistence type="inferred from homology"/>
<dbReference type="GO" id="GO:0009306">
    <property type="term" value="P:protein secretion"/>
    <property type="evidence" value="ECO:0007669"/>
    <property type="project" value="InterPro"/>
</dbReference>
<organism evidence="9 10">
    <name type="scientific">Anaerobaca lacustris</name>
    <dbReference type="NCBI Taxonomy" id="3044600"/>
    <lineage>
        <taxon>Bacteria</taxon>
        <taxon>Pseudomonadati</taxon>
        <taxon>Planctomycetota</taxon>
        <taxon>Phycisphaerae</taxon>
        <taxon>Sedimentisphaerales</taxon>
        <taxon>Anaerobacaceae</taxon>
        <taxon>Anaerobaca</taxon>
    </lineage>
</organism>
<feature type="domain" description="NolW-like" evidence="8">
    <location>
        <begin position="144"/>
        <end position="231"/>
    </location>
</feature>
<dbReference type="AlphaFoldDB" id="A0AAW6TQD9"/>
<evidence type="ECO:0000256" key="2">
    <source>
        <dbReference type="ARBA" id="ARBA00022729"/>
    </source>
</evidence>
<dbReference type="Pfam" id="PF03958">
    <property type="entry name" value="Secretin_N"/>
    <property type="match status" value="1"/>
</dbReference>
<feature type="chain" id="PRO_5043745294" evidence="6">
    <location>
        <begin position="30"/>
        <end position="572"/>
    </location>
</feature>
<dbReference type="InterPro" id="IPR004846">
    <property type="entry name" value="T2SS/T3SS_dom"/>
</dbReference>
<dbReference type="Gene3D" id="3.30.1370.120">
    <property type="match status" value="1"/>
</dbReference>
<sequence>MYDDRTFTKPRWGRWLVAVALLTGLAATAAAVESDANSVETVAIEADQAWVEGNLIKYIAFRKDSDVRDGLRLLAKRCEKNIVPSPGVTGPLNCPELRDVTFEQALAAMLGDKFVAVQEGNLIHIRTKDEDKKIRQDPDRMVFRVITLYYTTAQEAEKLVRPVLSAAAQITTTTAAESSISSAGGSGGGSLSGGGGGDKMALNDMIVVFDYPENIERAEQVIRQIDTRPLQVLVEATILAVDLTETMQFGIDWNLLTGVAVSDFPANIVGGKGTPWETFGFADNPGSKGLTVGFSADNVQAIITALESVTDTTLLANPKILAVNKQEGSVLIGKKIGYINQSTQTQTSTTQSVDFLETGTRLVFRPYIGNDGYIRMDIYPKDSDGVLKENNIPDETTTELRTNVIVKDGETVVIGGLFRDSIQTTRSQVPVLGNLPLLGAAFRGTKDTARREEVIIMLTPHIIEEPSQTGGADRADDVRMKMDGAKRGMQAIDRARLAEDAYARAAQYYLEGDVDSAMYNVKVALMMRPTYLEALRLRERIVVETDPEELKRIDSIVQQAIDQQEASYWKRR</sequence>
<evidence type="ECO:0000256" key="3">
    <source>
        <dbReference type="ARBA" id="ARBA00023136"/>
    </source>
</evidence>
<dbReference type="PANTHER" id="PTHR30332:SF24">
    <property type="entry name" value="SECRETIN GSPD-RELATED"/>
    <property type="match status" value="1"/>
</dbReference>
<dbReference type="Gene3D" id="3.30.1370.130">
    <property type="match status" value="1"/>
</dbReference>
<dbReference type="RefSeq" id="WP_349243192.1">
    <property type="nucleotide sequence ID" value="NZ_JASCXX010000002.1"/>
</dbReference>
<evidence type="ECO:0000256" key="4">
    <source>
        <dbReference type="RuleBase" id="RU004003"/>
    </source>
</evidence>
<keyword evidence="2 6" id="KW-0732">Signal</keyword>
<accession>A0AAW6TQD9</accession>
<keyword evidence="5" id="KW-0813">Transport</keyword>
<reference evidence="9" key="1">
    <citation type="submission" date="2023-05" db="EMBL/GenBank/DDBJ databases">
        <title>Anaerotaeda fermentans gen. nov., sp. nov., a novel anaerobic planctomycete of the new family within the order Sedimentisphaerales isolated from Taman Peninsula, Russia.</title>
        <authorList>
            <person name="Khomyakova M.A."/>
            <person name="Merkel A.Y."/>
            <person name="Slobodkin A.I."/>
        </authorList>
    </citation>
    <scope>NUCLEOTIDE SEQUENCE</scope>
    <source>
        <strain evidence="9">M17dextr</strain>
    </source>
</reference>
<dbReference type="PANTHER" id="PTHR30332">
    <property type="entry name" value="PROBABLE GENERAL SECRETION PATHWAY PROTEIN D"/>
    <property type="match status" value="1"/>
</dbReference>
<evidence type="ECO:0000259" key="7">
    <source>
        <dbReference type="Pfam" id="PF00263"/>
    </source>
</evidence>
<gene>
    <name evidence="9" type="ORF">QJ522_01895</name>
</gene>
<evidence type="ECO:0000256" key="1">
    <source>
        <dbReference type="ARBA" id="ARBA00004370"/>
    </source>
</evidence>
<dbReference type="Pfam" id="PF00263">
    <property type="entry name" value="Secretin"/>
    <property type="match status" value="1"/>
</dbReference>
<comment type="similarity">
    <text evidence="4">Belongs to the bacterial secretin family.</text>
</comment>
<dbReference type="Proteomes" id="UP001431776">
    <property type="component" value="Unassembled WGS sequence"/>
</dbReference>
<evidence type="ECO:0000313" key="10">
    <source>
        <dbReference type="Proteomes" id="UP001431776"/>
    </source>
</evidence>
<dbReference type="GO" id="GO:0009279">
    <property type="term" value="C:cell outer membrane"/>
    <property type="evidence" value="ECO:0007669"/>
    <property type="project" value="UniProtKB-SubCell"/>
</dbReference>
<dbReference type="InterPro" id="IPR050810">
    <property type="entry name" value="Bact_Secretion_Sys_Channel"/>
</dbReference>
<feature type="signal peptide" evidence="6">
    <location>
        <begin position="1"/>
        <end position="29"/>
    </location>
</feature>
<dbReference type="InterPro" id="IPR005644">
    <property type="entry name" value="NolW-like"/>
</dbReference>
<dbReference type="PRINTS" id="PR00811">
    <property type="entry name" value="BCTERIALGSPD"/>
</dbReference>
<dbReference type="InterPro" id="IPR001775">
    <property type="entry name" value="GspD/PilQ"/>
</dbReference>